<dbReference type="InterPro" id="IPR053144">
    <property type="entry name" value="Acetyltransferase_Butenolide"/>
</dbReference>
<organism evidence="3 5">
    <name type="scientific">Alteromonas stellipolaris</name>
    <dbReference type="NCBI Taxonomy" id="233316"/>
    <lineage>
        <taxon>Bacteria</taxon>
        <taxon>Pseudomonadati</taxon>
        <taxon>Pseudomonadota</taxon>
        <taxon>Gammaproteobacteria</taxon>
        <taxon>Alteromonadales</taxon>
        <taxon>Alteromonadaceae</taxon>
        <taxon>Alteromonas/Salinimonas group</taxon>
        <taxon>Alteromonas</taxon>
    </lineage>
</organism>
<evidence type="ECO:0000313" key="4">
    <source>
        <dbReference type="Proteomes" id="UP000056750"/>
    </source>
</evidence>
<reference evidence="2 4" key="1">
    <citation type="submission" date="2015-12" db="EMBL/GenBank/DDBJ databases">
        <title>Intraspecies pangenome expansion in the marine bacterium Alteromonas.</title>
        <authorList>
            <person name="Lopez-Perez M."/>
            <person name="Rodriguez-Valera F."/>
        </authorList>
    </citation>
    <scope>NUCLEOTIDE SEQUENCE [LARGE SCALE GENOMIC DNA]</scope>
    <source>
        <strain evidence="2 4">LMG 21861</strain>
    </source>
</reference>
<reference evidence="3" key="2">
    <citation type="submission" date="2023-07" db="EMBL/GenBank/DDBJ databases">
        <title>Genome content predicts the carbon catabolic preferences of heterotrophic bacteria.</title>
        <authorList>
            <person name="Gralka M."/>
        </authorList>
    </citation>
    <scope>NUCLEOTIDE SEQUENCE</scope>
    <source>
        <strain evidence="3">F2M12</strain>
    </source>
</reference>
<dbReference type="CDD" id="cd04301">
    <property type="entry name" value="NAT_SF"/>
    <property type="match status" value="1"/>
</dbReference>
<dbReference type="AlphaFoldDB" id="A0AAW7YZK2"/>
<dbReference type="PANTHER" id="PTHR43233">
    <property type="entry name" value="FAMILY N-ACETYLTRANSFERASE, PUTATIVE (AFU_ORTHOLOGUE AFUA_6G03350)-RELATED"/>
    <property type="match status" value="1"/>
</dbReference>
<dbReference type="PANTHER" id="PTHR43233:SF1">
    <property type="entry name" value="FAMILY N-ACETYLTRANSFERASE, PUTATIVE (AFU_ORTHOLOGUE AFUA_6G03350)-RELATED"/>
    <property type="match status" value="1"/>
</dbReference>
<sequence>MIILKEEPPNAIDFVSLRKAIGWKNPELLFVERSIDSSLFWVSLYLDNELVGCGRVIGDNSMFFYIQDIIVHPKHQKLGLGSKIMQSINNYLTLNCPPGSTIGLFSAYGKEKFYEKFGFQSRTGETLGFGMCRFI</sequence>
<dbReference type="GO" id="GO:0016747">
    <property type="term" value="F:acyltransferase activity, transferring groups other than amino-acyl groups"/>
    <property type="evidence" value="ECO:0007669"/>
    <property type="project" value="InterPro"/>
</dbReference>
<feature type="domain" description="N-acetyltransferase" evidence="1">
    <location>
        <begin position="1"/>
        <end position="135"/>
    </location>
</feature>
<evidence type="ECO:0000313" key="2">
    <source>
        <dbReference type="EMBL" id="AMJ73887.1"/>
    </source>
</evidence>
<dbReference type="Gene3D" id="3.40.630.30">
    <property type="match status" value="1"/>
</dbReference>
<name>A0AAW7YZK2_9ALTE</name>
<dbReference type="RefSeq" id="WP_057792296.1">
    <property type="nucleotide sequence ID" value="NZ_CANLMS010000003.1"/>
</dbReference>
<gene>
    <name evidence="2" type="ORF">AVL57_07770</name>
    <name evidence="3" type="ORF">Q4527_00050</name>
</gene>
<dbReference type="Proteomes" id="UP000056750">
    <property type="component" value="Chromosome"/>
</dbReference>
<proteinExistence type="predicted"/>
<dbReference type="EMBL" id="JAUOQI010000001">
    <property type="protein sequence ID" value="MDO6575761.1"/>
    <property type="molecule type" value="Genomic_DNA"/>
</dbReference>
<protein>
    <submittedName>
        <fullName evidence="2 3">Acetyltransferase</fullName>
    </submittedName>
</protein>
<dbReference type="InterPro" id="IPR000182">
    <property type="entry name" value="GNAT_dom"/>
</dbReference>
<dbReference type="PROSITE" id="PS51186">
    <property type="entry name" value="GNAT"/>
    <property type="match status" value="1"/>
</dbReference>
<evidence type="ECO:0000259" key="1">
    <source>
        <dbReference type="PROSITE" id="PS51186"/>
    </source>
</evidence>
<evidence type="ECO:0000313" key="3">
    <source>
        <dbReference type="EMBL" id="MDO6575761.1"/>
    </source>
</evidence>
<evidence type="ECO:0000313" key="5">
    <source>
        <dbReference type="Proteomes" id="UP001170717"/>
    </source>
</evidence>
<keyword evidence="4" id="KW-1185">Reference proteome</keyword>
<accession>A0AAW7YZK2</accession>
<dbReference type="EMBL" id="CP013926">
    <property type="protein sequence ID" value="AMJ73887.1"/>
    <property type="molecule type" value="Genomic_DNA"/>
</dbReference>
<dbReference type="KEGG" id="asq:AVL57_07770"/>
<dbReference type="Proteomes" id="UP001170717">
    <property type="component" value="Unassembled WGS sequence"/>
</dbReference>
<dbReference type="SUPFAM" id="SSF55729">
    <property type="entry name" value="Acyl-CoA N-acyltransferases (Nat)"/>
    <property type="match status" value="1"/>
</dbReference>
<dbReference type="Pfam" id="PF13508">
    <property type="entry name" value="Acetyltransf_7"/>
    <property type="match status" value="1"/>
</dbReference>
<dbReference type="InterPro" id="IPR016181">
    <property type="entry name" value="Acyl_CoA_acyltransferase"/>
</dbReference>